<accession>A0A8X6V6L6</accession>
<evidence type="ECO:0000256" key="1">
    <source>
        <dbReference type="SAM" id="MobiDB-lite"/>
    </source>
</evidence>
<name>A0A8X6V6L6_TRICX</name>
<dbReference type="AlphaFoldDB" id="A0A8X6V6L6"/>
<dbReference type="Proteomes" id="UP000887159">
    <property type="component" value="Unassembled WGS sequence"/>
</dbReference>
<comment type="caution">
    <text evidence="2">The sequence shown here is derived from an EMBL/GenBank/DDBJ whole genome shotgun (WGS) entry which is preliminary data.</text>
</comment>
<proteinExistence type="predicted"/>
<sequence>MQDLDDQQSSEKDIVQSEDISNSHTPGLALHTTVAEKCPSSPEDQQKQGDSRDRQRKTLPPAQKSYYAGDRF</sequence>
<reference evidence="2" key="1">
    <citation type="submission" date="2020-08" db="EMBL/GenBank/DDBJ databases">
        <title>Multicomponent nature underlies the extraordinary mechanical properties of spider dragline silk.</title>
        <authorList>
            <person name="Kono N."/>
            <person name="Nakamura H."/>
            <person name="Mori M."/>
            <person name="Yoshida Y."/>
            <person name="Ohtoshi R."/>
            <person name="Malay A.D."/>
            <person name="Moran D.A.P."/>
            <person name="Tomita M."/>
            <person name="Numata K."/>
            <person name="Arakawa K."/>
        </authorList>
    </citation>
    <scope>NUCLEOTIDE SEQUENCE</scope>
</reference>
<evidence type="ECO:0000313" key="3">
    <source>
        <dbReference type="Proteomes" id="UP000887159"/>
    </source>
</evidence>
<feature type="compositionally biased region" description="Basic and acidic residues" evidence="1">
    <location>
        <begin position="44"/>
        <end position="53"/>
    </location>
</feature>
<dbReference type="EMBL" id="BMAU01021194">
    <property type="protein sequence ID" value="GFX96857.1"/>
    <property type="molecule type" value="Genomic_DNA"/>
</dbReference>
<gene>
    <name evidence="2" type="ORF">TNCV_1648921</name>
</gene>
<protein>
    <submittedName>
        <fullName evidence="2">Uncharacterized protein</fullName>
    </submittedName>
</protein>
<feature type="region of interest" description="Disordered" evidence="1">
    <location>
        <begin position="1"/>
        <end position="72"/>
    </location>
</feature>
<evidence type="ECO:0000313" key="2">
    <source>
        <dbReference type="EMBL" id="GFX96857.1"/>
    </source>
</evidence>
<keyword evidence="3" id="KW-1185">Reference proteome</keyword>
<organism evidence="2 3">
    <name type="scientific">Trichonephila clavipes</name>
    <name type="common">Golden silk orbweaver</name>
    <name type="synonym">Nephila clavipes</name>
    <dbReference type="NCBI Taxonomy" id="2585209"/>
    <lineage>
        <taxon>Eukaryota</taxon>
        <taxon>Metazoa</taxon>
        <taxon>Ecdysozoa</taxon>
        <taxon>Arthropoda</taxon>
        <taxon>Chelicerata</taxon>
        <taxon>Arachnida</taxon>
        <taxon>Araneae</taxon>
        <taxon>Araneomorphae</taxon>
        <taxon>Entelegynae</taxon>
        <taxon>Araneoidea</taxon>
        <taxon>Nephilidae</taxon>
        <taxon>Trichonephila</taxon>
    </lineage>
</organism>